<proteinExistence type="predicted"/>
<dbReference type="Proteomes" id="UP001596512">
    <property type="component" value="Unassembled WGS sequence"/>
</dbReference>
<accession>A0ABW2TV76</accession>
<dbReference type="EMBL" id="JBHTEY010000004">
    <property type="protein sequence ID" value="MFC7617619.1"/>
    <property type="molecule type" value="Genomic_DNA"/>
</dbReference>
<gene>
    <name evidence="1" type="ORF">ACFQV2_33645</name>
</gene>
<name>A0ABW2TV76_9PSEU</name>
<sequence length="142" mass="14868">MGADHRAQVDELIADYRRSRDQLADVHRALGALAKSATSPCGSVTATVSAHGAVVGIDFRDDAYRLHRPDALARVVLDTIAAAAALAARAADEVMAPVLPAGTDPAALRRGLADLTPGEVAPPVEEFDFERATWLQSDGGAR</sequence>
<comment type="caution">
    <text evidence="1">The sequence shown here is derived from an EMBL/GenBank/DDBJ whole genome shotgun (WGS) entry which is preliminary data.</text>
</comment>
<keyword evidence="2" id="KW-1185">Reference proteome</keyword>
<protein>
    <submittedName>
        <fullName evidence="1">YbaB/EbfC family nucleoid-associated protein</fullName>
    </submittedName>
</protein>
<dbReference type="InterPro" id="IPR004401">
    <property type="entry name" value="YbaB/EbfC"/>
</dbReference>
<organism evidence="1 2">
    <name type="scientific">Actinokineospora soli</name>
    <dbReference type="NCBI Taxonomy" id="1048753"/>
    <lineage>
        <taxon>Bacteria</taxon>
        <taxon>Bacillati</taxon>
        <taxon>Actinomycetota</taxon>
        <taxon>Actinomycetes</taxon>
        <taxon>Pseudonocardiales</taxon>
        <taxon>Pseudonocardiaceae</taxon>
        <taxon>Actinokineospora</taxon>
    </lineage>
</organism>
<reference evidence="2" key="1">
    <citation type="journal article" date="2019" name="Int. J. Syst. Evol. Microbiol.">
        <title>The Global Catalogue of Microorganisms (GCM) 10K type strain sequencing project: providing services to taxonomists for standard genome sequencing and annotation.</title>
        <authorList>
            <consortium name="The Broad Institute Genomics Platform"/>
            <consortium name="The Broad Institute Genome Sequencing Center for Infectious Disease"/>
            <person name="Wu L."/>
            <person name="Ma J."/>
        </authorList>
    </citation>
    <scope>NUCLEOTIDE SEQUENCE [LARGE SCALE GENOMIC DNA]</scope>
    <source>
        <strain evidence="2">JCM 17695</strain>
    </source>
</reference>
<dbReference type="Gene3D" id="3.30.1310.10">
    <property type="entry name" value="Nucleoid-associated protein YbaB-like domain"/>
    <property type="match status" value="1"/>
</dbReference>
<dbReference type="SUPFAM" id="SSF82607">
    <property type="entry name" value="YbaB-like"/>
    <property type="match status" value="1"/>
</dbReference>
<evidence type="ECO:0000313" key="1">
    <source>
        <dbReference type="EMBL" id="MFC7617619.1"/>
    </source>
</evidence>
<evidence type="ECO:0000313" key="2">
    <source>
        <dbReference type="Proteomes" id="UP001596512"/>
    </source>
</evidence>
<dbReference type="InterPro" id="IPR036894">
    <property type="entry name" value="YbaB-like_sf"/>
</dbReference>
<dbReference type="Pfam" id="PF02575">
    <property type="entry name" value="YbaB_DNA_bd"/>
    <property type="match status" value="1"/>
</dbReference>